<dbReference type="OrthoDB" id="1898716at2759"/>
<feature type="region of interest" description="Disordered" evidence="4">
    <location>
        <begin position="48"/>
        <end position="70"/>
    </location>
</feature>
<evidence type="ECO:0000313" key="7">
    <source>
        <dbReference type="Proteomes" id="UP000824540"/>
    </source>
</evidence>
<evidence type="ECO:0000256" key="4">
    <source>
        <dbReference type="SAM" id="MobiDB-lite"/>
    </source>
</evidence>
<name>A0A8T2PQK0_9TELE</name>
<feature type="region of interest" description="Disordered" evidence="4">
    <location>
        <begin position="1"/>
        <end position="30"/>
    </location>
</feature>
<evidence type="ECO:0000256" key="1">
    <source>
        <dbReference type="ARBA" id="ARBA00004123"/>
    </source>
</evidence>
<dbReference type="GO" id="GO:0005634">
    <property type="term" value="C:nucleus"/>
    <property type="evidence" value="ECO:0007669"/>
    <property type="project" value="UniProtKB-SubCell"/>
</dbReference>
<gene>
    <name evidence="6" type="ORF">JZ751_011700</name>
</gene>
<dbReference type="InterPro" id="IPR022102">
    <property type="entry name" value="HJURP_C"/>
</dbReference>
<evidence type="ECO:0000256" key="3">
    <source>
        <dbReference type="ARBA" id="ARBA00023242"/>
    </source>
</evidence>
<protein>
    <recommendedName>
        <fullName evidence="5">Holliday junction regulator protein family C-terminal domain-containing protein</fullName>
    </recommendedName>
</protein>
<dbReference type="GO" id="GO:0003677">
    <property type="term" value="F:DNA binding"/>
    <property type="evidence" value="ECO:0007669"/>
    <property type="project" value="UniProtKB-KW"/>
</dbReference>
<keyword evidence="3" id="KW-0539">Nucleus</keyword>
<dbReference type="EMBL" id="JAFBMS010000003">
    <property type="protein sequence ID" value="KAG9353581.1"/>
    <property type="molecule type" value="Genomic_DNA"/>
</dbReference>
<keyword evidence="2" id="KW-0238">DNA-binding</keyword>
<organism evidence="6 7">
    <name type="scientific">Albula glossodonta</name>
    <name type="common">roundjaw bonefish</name>
    <dbReference type="NCBI Taxonomy" id="121402"/>
    <lineage>
        <taxon>Eukaryota</taxon>
        <taxon>Metazoa</taxon>
        <taxon>Chordata</taxon>
        <taxon>Craniata</taxon>
        <taxon>Vertebrata</taxon>
        <taxon>Euteleostomi</taxon>
        <taxon>Actinopterygii</taxon>
        <taxon>Neopterygii</taxon>
        <taxon>Teleostei</taxon>
        <taxon>Albuliformes</taxon>
        <taxon>Albulidae</taxon>
        <taxon>Albula</taxon>
    </lineage>
</organism>
<dbReference type="Pfam" id="PF12347">
    <property type="entry name" value="HJURP_C"/>
    <property type="match status" value="1"/>
</dbReference>
<evidence type="ECO:0000313" key="6">
    <source>
        <dbReference type="EMBL" id="KAG9353581.1"/>
    </source>
</evidence>
<dbReference type="AlphaFoldDB" id="A0A8T2PQK0"/>
<accession>A0A8T2PQK0</accession>
<evidence type="ECO:0000259" key="5">
    <source>
        <dbReference type="Pfam" id="PF12347"/>
    </source>
</evidence>
<feature type="compositionally biased region" description="Basic residues" evidence="4">
    <location>
        <begin position="8"/>
        <end position="25"/>
    </location>
</feature>
<dbReference type="Proteomes" id="UP000824540">
    <property type="component" value="Unassembled WGS sequence"/>
</dbReference>
<comment type="caution">
    <text evidence="6">The sequence shown here is derived from an EMBL/GenBank/DDBJ whole genome shotgun (WGS) entry which is preliminary data.</text>
</comment>
<keyword evidence="7" id="KW-1185">Reference proteome</keyword>
<comment type="subcellular location">
    <subcellularLocation>
        <location evidence="1">Nucleus</location>
    </subcellularLocation>
</comment>
<evidence type="ECO:0000256" key="2">
    <source>
        <dbReference type="ARBA" id="ARBA00023125"/>
    </source>
</evidence>
<sequence>MDAGPRDTRRKRASSGRVTKAHRAVKKEGEGRVNVLVTRDAETLRKKGLNGCDSPDIDAEDSVCHSPDSEDKYRKINEDIDLMISRQRLCAIPPSNYDMPVSIPASNTNSLIYSHPGGSLGNHNLLPLAHPSLQRNSMSPGVTHRPPSAGNTGTA</sequence>
<reference evidence="6" key="1">
    <citation type="thesis" date="2021" institute="BYU ScholarsArchive" country="Provo, UT, USA">
        <title>Applications of and Algorithms for Genome Assembly and Genomic Analyses with an Emphasis on Marine Teleosts.</title>
        <authorList>
            <person name="Pickett B.D."/>
        </authorList>
    </citation>
    <scope>NUCLEOTIDE SEQUENCE</scope>
    <source>
        <strain evidence="6">HI-2016</strain>
    </source>
</reference>
<feature type="region of interest" description="Disordered" evidence="4">
    <location>
        <begin position="130"/>
        <end position="155"/>
    </location>
</feature>
<proteinExistence type="predicted"/>
<feature type="domain" description="Holliday junction regulator protein family C-terminal" evidence="5">
    <location>
        <begin position="51"/>
        <end position="110"/>
    </location>
</feature>